<dbReference type="EMBL" id="AJ279812">
    <property type="protein sequence ID" value="CAC19116.1"/>
    <property type="molecule type" value="Genomic_DNA"/>
</dbReference>
<protein>
    <submittedName>
        <fullName evidence="2">Uncharacterized protein</fullName>
    </submittedName>
</protein>
<feature type="region of interest" description="Disordered" evidence="1">
    <location>
        <begin position="22"/>
        <end position="95"/>
    </location>
</feature>
<sequence>MALPKLSAAEFATMSAAWEANKMSDPENPTNPLSGRKIYTRRGGVEEGRKLFQRSNYSGKKSKGRSPKKELNLGVGVPRRKLNLGGRSPKKEAKP</sequence>
<organism evidence="2">
    <name type="scientific">Diadromus pulchellus ascovirus 4a</name>
    <dbReference type="NCBI Taxonomy" id="158683"/>
    <lineage>
        <taxon>Viruses</taxon>
        <taxon>Varidnaviria</taxon>
        <taxon>Bamfordvirae</taxon>
        <taxon>Nucleocytoviricota</taxon>
        <taxon>Megaviricetes</taxon>
        <taxon>Pimascovirales</taxon>
        <taxon>Pimascovirales incertae sedis</taxon>
        <taxon>Ascoviridae</taxon>
        <taxon>Toursvirus</taxon>
        <taxon>Toursvirus dptv1a</taxon>
    </lineage>
</organism>
<name>Q9DSW9_9VIRU</name>
<evidence type="ECO:0000256" key="1">
    <source>
        <dbReference type="SAM" id="MobiDB-lite"/>
    </source>
</evidence>
<evidence type="ECO:0000313" key="2">
    <source>
        <dbReference type="EMBL" id="CAC19116.1"/>
    </source>
</evidence>
<accession>Q9DSW9</accession>
<proteinExistence type="predicted"/>
<reference evidence="2" key="1">
    <citation type="journal article" date="2000" name="J. Gen. Virol.">
        <title>Phylogenetic position of the Diadromus pulchellus ascovirus DNA polymerase among viruses with large double-stranded DNA genomes.</title>
        <authorList>
            <person name="Stasiak K."/>
            <person name="Demattei M.V."/>
            <person name="Federici B.A."/>
            <person name="Bigot Y."/>
        </authorList>
    </citation>
    <scope>NUCLEOTIDE SEQUENCE</scope>
</reference>